<protein>
    <submittedName>
        <fullName evidence="3">GAF domain-containing protein</fullName>
    </submittedName>
</protein>
<dbReference type="PROSITE" id="PS01320">
    <property type="entry name" value="UPF0067"/>
    <property type="match status" value="1"/>
</dbReference>
<accession>A0A0R1H1G9</accession>
<keyword evidence="4" id="KW-1185">Reference proteome</keyword>
<dbReference type="Pfam" id="PF13185">
    <property type="entry name" value="GAF_2"/>
    <property type="match status" value="1"/>
</dbReference>
<comment type="similarity">
    <text evidence="1">Belongs to the free Met sulfoxide reductase family.</text>
</comment>
<dbReference type="PANTHER" id="PTHR21021:SF15">
    <property type="entry name" value="FREE METHIONINE-R-SULFOXIDE REDUCTASE"/>
    <property type="match status" value="1"/>
</dbReference>
<dbReference type="AlphaFoldDB" id="A0A0R1H1G9"/>
<dbReference type="FunFam" id="3.30.450.40:FF:000008">
    <property type="entry name" value="GAF domain-containing proteins"/>
    <property type="match status" value="1"/>
</dbReference>
<dbReference type="PANTHER" id="PTHR21021">
    <property type="entry name" value="GAF/PUTATIVE CYTOSKELETAL PROTEIN"/>
    <property type="match status" value="1"/>
</dbReference>
<evidence type="ECO:0000313" key="4">
    <source>
        <dbReference type="Proteomes" id="UP000051461"/>
    </source>
</evidence>
<evidence type="ECO:0000256" key="1">
    <source>
        <dbReference type="ARBA" id="ARBA00038454"/>
    </source>
</evidence>
<dbReference type="GO" id="GO:0033745">
    <property type="term" value="F:L-methionine-(R)-S-oxide reductase activity"/>
    <property type="evidence" value="ECO:0007669"/>
    <property type="project" value="TreeGrafter"/>
</dbReference>
<dbReference type="Gene3D" id="3.30.450.40">
    <property type="match status" value="1"/>
</dbReference>
<dbReference type="EMBL" id="AZDA01000013">
    <property type="protein sequence ID" value="KRK40438.1"/>
    <property type="molecule type" value="Genomic_DNA"/>
</dbReference>
<dbReference type="Proteomes" id="UP000051461">
    <property type="component" value="Unassembled WGS sequence"/>
</dbReference>
<dbReference type="PATRIC" id="fig|1423726.3.peg.462"/>
<dbReference type="InterPro" id="IPR029016">
    <property type="entry name" value="GAF-like_dom_sf"/>
</dbReference>
<evidence type="ECO:0000259" key="2">
    <source>
        <dbReference type="Pfam" id="PF13185"/>
    </source>
</evidence>
<dbReference type="GO" id="GO:0005829">
    <property type="term" value="C:cytosol"/>
    <property type="evidence" value="ECO:0007669"/>
    <property type="project" value="TreeGrafter"/>
</dbReference>
<dbReference type="InterPro" id="IPR000614">
    <property type="entry name" value="FRMsr_CS"/>
</dbReference>
<reference evidence="3 4" key="1">
    <citation type="journal article" date="2015" name="Genome Announc.">
        <title>Expanding the biotechnology potential of lactobacilli through comparative genomics of 213 strains and associated genera.</title>
        <authorList>
            <person name="Sun Z."/>
            <person name="Harris H.M."/>
            <person name="McCann A."/>
            <person name="Guo C."/>
            <person name="Argimon S."/>
            <person name="Zhang W."/>
            <person name="Yang X."/>
            <person name="Jeffery I.B."/>
            <person name="Cooney J.C."/>
            <person name="Kagawa T.F."/>
            <person name="Liu W."/>
            <person name="Song Y."/>
            <person name="Salvetti E."/>
            <person name="Wrobel A."/>
            <person name="Rasinkangas P."/>
            <person name="Parkhill J."/>
            <person name="Rea M.C."/>
            <person name="O'Sullivan O."/>
            <person name="Ritari J."/>
            <person name="Douillard F.P."/>
            <person name="Paul Ross R."/>
            <person name="Yang R."/>
            <person name="Briner A.E."/>
            <person name="Felis G.E."/>
            <person name="de Vos W.M."/>
            <person name="Barrangou R."/>
            <person name="Klaenhammer T.R."/>
            <person name="Caufield P.W."/>
            <person name="Cui Y."/>
            <person name="Zhang H."/>
            <person name="O'Toole P.W."/>
        </authorList>
    </citation>
    <scope>NUCLEOTIDE SEQUENCE [LARGE SCALE GENOMIC DNA]</scope>
    <source>
        <strain evidence="3 4">DSM 20003</strain>
    </source>
</reference>
<feature type="domain" description="GAF" evidence="2">
    <location>
        <begin position="33"/>
        <end position="144"/>
    </location>
</feature>
<name>A0A0R1H1G9_9LACO</name>
<evidence type="ECO:0000313" key="3">
    <source>
        <dbReference type="EMBL" id="KRK40438.1"/>
    </source>
</evidence>
<comment type="caution">
    <text evidence="3">The sequence shown here is derived from an EMBL/GenBank/DDBJ whole genome shotgun (WGS) entry which is preliminary data.</text>
</comment>
<dbReference type="STRING" id="1423726.FC07_GL000446"/>
<proteinExistence type="inferred from homology"/>
<dbReference type="InterPro" id="IPR051330">
    <property type="entry name" value="Phosphatase_reg/MetRdx"/>
</dbReference>
<dbReference type="InterPro" id="IPR003018">
    <property type="entry name" value="GAF"/>
</dbReference>
<dbReference type="SUPFAM" id="SSF55781">
    <property type="entry name" value="GAF domain-like"/>
    <property type="match status" value="1"/>
</dbReference>
<organism evidence="3 4">
    <name type="scientific">Loigolactobacillus bifermentans DSM 20003</name>
    <dbReference type="NCBI Taxonomy" id="1423726"/>
    <lineage>
        <taxon>Bacteria</taxon>
        <taxon>Bacillati</taxon>
        <taxon>Bacillota</taxon>
        <taxon>Bacilli</taxon>
        <taxon>Lactobacillales</taxon>
        <taxon>Lactobacillaceae</taxon>
        <taxon>Loigolactobacillus</taxon>
    </lineage>
</organism>
<gene>
    <name evidence="3" type="ORF">FC07_GL000446</name>
</gene>
<sequence>MTQQIDALLTGETNWVTNLANAAALLKDNLTDVSWAGFYIADPAANDLYLGPFQGKVACMHIQPGKGVVGTAYTEQKSQLVPDVHQFQGHIACDSATNSELVVPILQAGQVIALLDLDSQSFDRFKETDRVQLTEFVQALSQHLSLK</sequence>